<evidence type="ECO:0000313" key="3">
    <source>
        <dbReference type="Proteomes" id="UP000432715"/>
    </source>
</evidence>
<reference evidence="2 3" key="1">
    <citation type="submission" date="2019-10" db="EMBL/GenBank/DDBJ databases">
        <title>Alkaliphilus serpentinus sp. nov. and Alkaliphilus pronyensis sp. nov., two novel anaerobic alkaliphilic species isolated from the serpentinized-hosted hydrothermal field of the Prony Bay (New Caledonia).</title>
        <authorList>
            <person name="Postec A."/>
        </authorList>
    </citation>
    <scope>NUCLEOTIDE SEQUENCE [LARGE SCALE GENOMIC DNA]</scope>
    <source>
        <strain evidence="2 3">LacV</strain>
    </source>
</reference>
<feature type="domain" description="DUF2344" evidence="1">
    <location>
        <begin position="5"/>
        <end position="200"/>
    </location>
</feature>
<dbReference type="InterPro" id="IPR018768">
    <property type="entry name" value="DUF2344"/>
</dbReference>
<comment type="caution">
    <text evidence="2">The sequence shown here is derived from an EMBL/GenBank/DDBJ whole genome shotgun (WGS) entry which is preliminary data.</text>
</comment>
<evidence type="ECO:0000313" key="2">
    <source>
        <dbReference type="EMBL" id="KAB3535905.1"/>
    </source>
</evidence>
<dbReference type="Proteomes" id="UP000432715">
    <property type="component" value="Unassembled WGS sequence"/>
</dbReference>
<protein>
    <submittedName>
        <fullName evidence="2">DUF2344 domain-containing protein</fullName>
    </submittedName>
</protein>
<name>A0A6I0FDD0_9FIRM</name>
<dbReference type="AlphaFoldDB" id="A0A6I0FDD0"/>
<dbReference type="OrthoDB" id="9780488at2"/>
<dbReference type="Pfam" id="PF10105">
    <property type="entry name" value="DUF2344"/>
    <property type="match status" value="1"/>
</dbReference>
<gene>
    <name evidence="2" type="ORF">F8154_05145</name>
</gene>
<dbReference type="NCBIfam" id="TIGR03936">
    <property type="entry name" value="sam_1_link_chp"/>
    <property type="match status" value="1"/>
</dbReference>
<evidence type="ECO:0000259" key="1">
    <source>
        <dbReference type="Pfam" id="PF10105"/>
    </source>
</evidence>
<dbReference type="EMBL" id="WBZC01000014">
    <property type="protein sequence ID" value="KAB3535905.1"/>
    <property type="molecule type" value="Genomic_DNA"/>
</dbReference>
<accession>A0A6I0FDD0</accession>
<organism evidence="2 3">
    <name type="scientific">Alkaliphilus pronyensis</name>
    <dbReference type="NCBI Taxonomy" id="1482732"/>
    <lineage>
        <taxon>Bacteria</taxon>
        <taxon>Bacillati</taxon>
        <taxon>Bacillota</taxon>
        <taxon>Clostridia</taxon>
        <taxon>Peptostreptococcales</taxon>
        <taxon>Natronincolaceae</taxon>
        <taxon>Alkaliphilus</taxon>
    </lineage>
</organism>
<sequence length="245" mass="28182">MLMYKLRSRFSKNGDIIFISHLDVMRVFERALRRANIPISYTKGFNPHPIMAFATALGLGVSSDAEYIDIQLDEKIELYDFIKQLNNALPKGLTIIESSYISSKEESLMSVIKRSVYLVNFKLKDAVSKEDIINELNKFKNLEDIPLEKEKKKKGKRKEKTIQIVNIRPNIYGIEVFSLEERNAIIKMDLAAGSVANLKPEIVISKINEHTRLDIELDTIRIHRIKLFKEVNGSFVTPLEELKTL</sequence>
<keyword evidence="3" id="KW-1185">Reference proteome</keyword>
<proteinExistence type="predicted"/>